<gene>
    <name evidence="4" type="ORF">BVU17_02315</name>
</gene>
<dbReference type="Proteomes" id="UP000242917">
    <property type="component" value="Chromosome I"/>
</dbReference>
<dbReference type="PROSITE" id="PS50966">
    <property type="entry name" value="ZF_SWIM"/>
    <property type="match status" value="1"/>
</dbReference>
<feature type="domain" description="SWIM-type" evidence="3">
    <location>
        <begin position="65"/>
        <end position="103"/>
    </location>
</feature>
<evidence type="ECO:0000256" key="2">
    <source>
        <dbReference type="SAM" id="MobiDB-lite"/>
    </source>
</evidence>
<dbReference type="InterPro" id="IPR007527">
    <property type="entry name" value="Znf_SWIM"/>
</dbReference>
<dbReference type="AlphaFoldDB" id="A0A2H4ZVB5"/>
<reference evidence="4 5" key="1">
    <citation type="submission" date="2017-01" db="EMBL/GenBank/DDBJ databases">
        <title>A Red Light-Sensitive Sensory Rhodopsin I From Haloarcula taiwanensis, A New Haloarchaeon Isolated From Taiwan.</title>
        <authorList>
            <person name="Yang C.-S."/>
            <person name="Han Y.-A."/>
            <person name="Chen P.-C."/>
            <person name="Ng W.V."/>
            <person name="Chen T.-W."/>
        </authorList>
    </citation>
    <scope>NUCLEOTIDE SEQUENCE [LARGE SCALE GENOMIC DNA]</scope>
    <source>
        <strain evidence="4 5">Taiwanensis</strain>
    </source>
</reference>
<evidence type="ECO:0000313" key="5">
    <source>
        <dbReference type="Proteomes" id="UP000242917"/>
    </source>
</evidence>
<feature type="compositionally biased region" description="Polar residues" evidence="2">
    <location>
        <begin position="1"/>
        <end position="10"/>
    </location>
</feature>
<proteinExistence type="predicted"/>
<feature type="region of interest" description="Disordered" evidence="2">
    <location>
        <begin position="1"/>
        <end position="26"/>
    </location>
</feature>
<accession>A0A2H4ZVB5</accession>
<keyword evidence="5" id="KW-1185">Reference proteome</keyword>
<name>A0A2H4ZVB5_9EURY</name>
<keyword evidence="1" id="KW-0479">Metal-binding</keyword>
<keyword evidence="1" id="KW-0863">Zinc-finger</keyword>
<organism evidence="4 5">
    <name type="scientific">Haloarcula taiwanensis</name>
    <dbReference type="NCBI Taxonomy" id="1932004"/>
    <lineage>
        <taxon>Archaea</taxon>
        <taxon>Methanobacteriati</taxon>
        <taxon>Methanobacteriota</taxon>
        <taxon>Stenosarchaea group</taxon>
        <taxon>Halobacteria</taxon>
        <taxon>Halobacteriales</taxon>
        <taxon>Haloarculaceae</taxon>
        <taxon>Haloarcula</taxon>
    </lineage>
</organism>
<dbReference type="GO" id="GO:0008270">
    <property type="term" value="F:zinc ion binding"/>
    <property type="evidence" value="ECO:0007669"/>
    <property type="project" value="UniProtKB-KW"/>
</dbReference>
<dbReference type="Pfam" id="PF04434">
    <property type="entry name" value="SWIM"/>
    <property type="match status" value="1"/>
</dbReference>
<keyword evidence="1" id="KW-0862">Zinc</keyword>
<dbReference type="KEGG" id="hta:BVU17_02315"/>
<evidence type="ECO:0000259" key="3">
    <source>
        <dbReference type="PROSITE" id="PS50966"/>
    </source>
</evidence>
<dbReference type="OrthoDB" id="318346at2157"/>
<dbReference type="EMBL" id="CP019154">
    <property type="protein sequence ID" value="AUG46411.1"/>
    <property type="molecule type" value="Genomic_DNA"/>
</dbReference>
<protein>
    <recommendedName>
        <fullName evidence="3">SWIM-type domain-containing protein</fullName>
    </recommendedName>
</protein>
<evidence type="ECO:0000256" key="1">
    <source>
        <dbReference type="PROSITE-ProRule" id="PRU00325"/>
    </source>
</evidence>
<evidence type="ECO:0000313" key="4">
    <source>
        <dbReference type="EMBL" id="AUG46411.1"/>
    </source>
</evidence>
<sequence>MSRASRSWQASDDLPQSVGGPSTLSMPDDWTLSTAWKRAQSENDRGGAINDAERVVYLSDGDSTHRVLWALQGRTLVADCDCAGYQYHGGWCAHVASLWWQWVRGQIVVAHLDTGREYPSPPAWLRLDDEPTAFNQLTPAELDAYLTCDLGSLGVREYARLSGRSPGTIGNLLRSARDEMEGRR</sequence>